<feature type="domain" description="Nitrite/Sulfite reductase ferredoxin-like" evidence="8">
    <location>
        <begin position="9"/>
        <end position="72"/>
    </location>
</feature>
<name>A0A483CQN3_9EURY</name>
<dbReference type="Pfam" id="PF03460">
    <property type="entry name" value="NIR_SIR_ferr"/>
    <property type="match status" value="1"/>
</dbReference>
<dbReference type="Gene3D" id="3.90.480.10">
    <property type="entry name" value="Sulfite Reductase Hemoprotein,Domain 2"/>
    <property type="match status" value="1"/>
</dbReference>
<dbReference type="InterPro" id="IPR036136">
    <property type="entry name" value="Nit/Sulf_reduc_fer-like_dom_sf"/>
</dbReference>
<evidence type="ECO:0000256" key="3">
    <source>
        <dbReference type="ARBA" id="ARBA00022723"/>
    </source>
</evidence>
<dbReference type="PANTHER" id="PTHR43809:SF1">
    <property type="entry name" value="NITRITE REDUCTASE (NADH) LARGE SUBUNIT"/>
    <property type="match status" value="1"/>
</dbReference>
<keyword evidence="6" id="KW-0411">Iron-sulfur</keyword>
<keyword evidence="10" id="KW-1185">Reference proteome</keyword>
<reference evidence="9 10" key="1">
    <citation type="submission" date="2017-11" db="EMBL/GenBank/DDBJ databases">
        <title>Isolation and Characterization of Methanofollis Species from Methane Seep Offshore SW Taiwan.</title>
        <authorList>
            <person name="Teng N.-H."/>
            <person name="Lai M.-C."/>
            <person name="Chen S.-C."/>
        </authorList>
    </citation>
    <scope>NUCLEOTIDE SEQUENCE [LARGE SCALE GENOMIC DNA]</scope>
    <source>
        <strain evidence="9 10">FWC-SCC2</strain>
    </source>
</reference>
<comment type="caution">
    <text evidence="9">The sequence shown here is derived from an EMBL/GenBank/DDBJ whole genome shotgun (WGS) entry which is preliminary data.</text>
</comment>
<dbReference type="OrthoDB" id="15347at2157"/>
<dbReference type="InterPro" id="IPR005117">
    <property type="entry name" value="NiRdtase/SiRdtase_haem-b_fer"/>
</dbReference>
<feature type="domain" description="Nitrite/sulphite reductase 4Fe-4S" evidence="7">
    <location>
        <begin position="84"/>
        <end position="212"/>
    </location>
</feature>
<dbReference type="PANTHER" id="PTHR43809">
    <property type="entry name" value="NITRITE REDUCTASE (NADH) LARGE SUBUNIT"/>
    <property type="match status" value="1"/>
</dbReference>
<evidence type="ECO:0000313" key="10">
    <source>
        <dbReference type="Proteomes" id="UP000292580"/>
    </source>
</evidence>
<evidence type="ECO:0000259" key="8">
    <source>
        <dbReference type="Pfam" id="PF03460"/>
    </source>
</evidence>
<dbReference type="InterPro" id="IPR052034">
    <property type="entry name" value="NasD-like"/>
</dbReference>
<evidence type="ECO:0000256" key="6">
    <source>
        <dbReference type="ARBA" id="ARBA00023014"/>
    </source>
</evidence>
<dbReference type="PIRSF" id="PIRSF037487">
    <property type="entry name" value="Sulfite_red_assimil"/>
    <property type="match status" value="1"/>
</dbReference>
<dbReference type="Proteomes" id="UP000292580">
    <property type="component" value="Unassembled WGS sequence"/>
</dbReference>
<keyword evidence="4" id="KW-0560">Oxidoreductase</keyword>
<protein>
    <submittedName>
        <fullName evidence="9">Sulfite reductase, assimilatory-type</fullName>
    </submittedName>
</protein>
<gene>
    <name evidence="9" type="ORF">CUJ86_01415</name>
</gene>
<organism evidence="9 10">
    <name type="scientific">Methanofollis fontis</name>
    <dbReference type="NCBI Taxonomy" id="2052832"/>
    <lineage>
        <taxon>Archaea</taxon>
        <taxon>Methanobacteriati</taxon>
        <taxon>Methanobacteriota</taxon>
        <taxon>Stenosarchaea group</taxon>
        <taxon>Methanomicrobia</taxon>
        <taxon>Methanomicrobiales</taxon>
        <taxon>Methanomicrobiaceae</taxon>
        <taxon>Methanofollis</taxon>
    </lineage>
</organism>
<keyword evidence="5" id="KW-0408">Iron</keyword>
<dbReference type="AlphaFoldDB" id="A0A483CQN3"/>
<evidence type="ECO:0000256" key="1">
    <source>
        <dbReference type="ARBA" id="ARBA00022485"/>
    </source>
</evidence>
<evidence type="ECO:0000256" key="2">
    <source>
        <dbReference type="ARBA" id="ARBA00022617"/>
    </source>
</evidence>
<dbReference type="GO" id="GO:0020037">
    <property type="term" value="F:heme binding"/>
    <property type="evidence" value="ECO:0007669"/>
    <property type="project" value="InterPro"/>
</dbReference>
<dbReference type="RefSeq" id="WP_130645777.1">
    <property type="nucleotide sequence ID" value="NZ_PGCL01000001.1"/>
</dbReference>
<sequence length="221" mass="23151">MENGSLRGIRQRDGSYALFLRVPGGVLGPEDLEHIGRVAREHDVPLVKVTSGQRLALIGVSEEDIPAIRADIGCGEGAAAGPGLCFVQACPGSLACPHGVQDALSLALALEEIHRERAFPAKVKIGVSGCPRCCAGSYVRDVGVVGTGSGWTVTFGGNAGGRPRIGDVVAEGLDRSAAVETVACLLDRYEEGARPGERTARFAERCGCGRTAEQDTNRQER</sequence>
<evidence type="ECO:0000256" key="4">
    <source>
        <dbReference type="ARBA" id="ARBA00023002"/>
    </source>
</evidence>
<dbReference type="SUPFAM" id="SSF55124">
    <property type="entry name" value="Nitrite/Sulfite reductase N-terminal domain-like"/>
    <property type="match status" value="1"/>
</dbReference>
<keyword evidence="3" id="KW-0479">Metal-binding</keyword>
<dbReference type="GO" id="GO:0051539">
    <property type="term" value="F:4 iron, 4 sulfur cluster binding"/>
    <property type="evidence" value="ECO:0007669"/>
    <property type="project" value="UniProtKB-KW"/>
</dbReference>
<dbReference type="InterPro" id="IPR006066">
    <property type="entry name" value="NO2/SO3_Rdtase_FeS/sirohaem_BS"/>
</dbReference>
<dbReference type="PROSITE" id="PS00365">
    <property type="entry name" value="NIR_SIR"/>
    <property type="match status" value="1"/>
</dbReference>
<dbReference type="Gene3D" id="3.30.413.10">
    <property type="entry name" value="Sulfite Reductase Hemoprotein, domain 1"/>
    <property type="match status" value="1"/>
</dbReference>
<keyword evidence="2" id="KW-0349">Heme</keyword>
<dbReference type="InterPro" id="IPR017220">
    <property type="entry name" value="Sulphite_reductase_assimil"/>
</dbReference>
<evidence type="ECO:0000313" key="9">
    <source>
        <dbReference type="EMBL" id="TAJ45423.1"/>
    </source>
</evidence>
<dbReference type="InterPro" id="IPR006067">
    <property type="entry name" value="NO2/SO3_Rdtase_4Fe4S_dom"/>
</dbReference>
<proteinExistence type="predicted"/>
<evidence type="ECO:0000256" key="5">
    <source>
        <dbReference type="ARBA" id="ARBA00023004"/>
    </source>
</evidence>
<dbReference type="PRINTS" id="PR00397">
    <property type="entry name" value="SIROHAEM"/>
</dbReference>
<keyword evidence="1" id="KW-0004">4Fe-4S</keyword>
<dbReference type="GO" id="GO:0046872">
    <property type="term" value="F:metal ion binding"/>
    <property type="evidence" value="ECO:0007669"/>
    <property type="project" value="UniProtKB-KW"/>
</dbReference>
<evidence type="ECO:0000259" key="7">
    <source>
        <dbReference type="Pfam" id="PF01077"/>
    </source>
</evidence>
<dbReference type="GO" id="GO:0016491">
    <property type="term" value="F:oxidoreductase activity"/>
    <property type="evidence" value="ECO:0007669"/>
    <property type="project" value="UniProtKB-KW"/>
</dbReference>
<accession>A0A483CQN3</accession>
<dbReference type="EMBL" id="PGCL01000001">
    <property type="protein sequence ID" value="TAJ45423.1"/>
    <property type="molecule type" value="Genomic_DNA"/>
</dbReference>
<dbReference type="InterPro" id="IPR045854">
    <property type="entry name" value="NO2/SO3_Rdtase_4Fe4S_sf"/>
</dbReference>
<dbReference type="SUPFAM" id="SSF56014">
    <property type="entry name" value="Nitrite and sulphite reductase 4Fe-4S domain-like"/>
    <property type="match status" value="1"/>
</dbReference>
<dbReference type="Pfam" id="PF01077">
    <property type="entry name" value="NIR_SIR"/>
    <property type="match status" value="1"/>
</dbReference>